<evidence type="ECO:0000313" key="2">
    <source>
        <dbReference type="Proteomes" id="UP000887013"/>
    </source>
</evidence>
<accession>A0A8X6NCY2</accession>
<evidence type="ECO:0000313" key="1">
    <source>
        <dbReference type="EMBL" id="GFT07374.1"/>
    </source>
</evidence>
<dbReference type="AlphaFoldDB" id="A0A8X6NCY2"/>
<keyword evidence="2" id="KW-1185">Reference proteome</keyword>
<dbReference type="Proteomes" id="UP000887013">
    <property type="component" value="Unassembled WGS sequence"/>
</dbReference>
<name>A0A8X6NCY2_NEPPI</name>
<dbReference type="EMBL" id="BMAW01008188">
    <property type="protein sequence ID" value="GFT07374.1"/>
    <property type="molecule type" value="Genomic_DNA"/>
</dbReference>
<comment type="caution">
    <text evidence="1">The sequence shown here is derived from an EMBL/GenBank/DDBJ whole genome shotgun (WGS) entry which is preliminary data.</text>
</comment>
<proteinExistence type="predicted"/>
<organism evidence="1 2">
    <name type="scientific">Nephila pilipes</name>
    <name type="common">Giant wood spider</name>
    <name type="synonym">Nephila maculata</name>
    <dbReference type="NCBI Taxonomy" id="299642"/>
    <lineage>
        <taxon>Eukaryota</taxon>
        <taxon>Metazoa</taxon>
        <taxon>Ecdysozoa</taxon>
        <taxon>Arthropoda</taxon>
        <taxon>Chelicerata</taxon>
        <taxon>Arachnida</taxon>
        <taxon>Araneae</taxon>
        <taxon>Araneomorphae</taxon>
        <taxon>Entelegynae</taxon>
        <taxon>Araneoidea</taxon>
        <taxon>Nephilidae</taxon>
        <taxon>Nephila</taxon>
    </lineage>
</organism>
<protein>
    <submittedName>
        <fullName evidence="1">Uncharacterized protein</fullName>
    </submittedName>
</protein>
<reference evidence="1" key="1">
    <citation type="submission" date="2020-08" db="EMBL/GenBank/DDBJ databases">
        <title>Multicomponent nature underlies the extraordinary mechanical properties of spider dragline silk.</title>
        <authorList>
            <person name="Kono N."/>
            <person name="Nakamura H."/>
            <person name="Mori M."/>
            <person name="Yoshida Y."/>
            <person name="Ohtoshi R."/>
            <person name="Malay A.D."/>
            <person name="Moran D.A.P."/>
            <person name="Tomita M."/>
            <person name="Numata K."/>
            <person name="Arakawa K."/>
        </authorList>
    </citation>
    <scope>NUCLEOTIDE SEQUENCE</scope>
</reference>
<gene>
    <name evidence="1" type="ORF">NPIL_667551</name>
</gene>
<sequence>MDIIGVGLRPSLNESLSPFPCSDRERAFEPVIFEVQCYRCANRVIVLHIRSEKEAFRLRRQGGVWDSLHFASRAQPRKGKESCHRRK</sequence>